<feature type="signal peptide" evidence="1">
    <location>
        <begin position="1"/>
        <end position="18"/>
    </location>
</feature>
<accession>D7FHD8</accession>
<dbReference type="EMBL" id="FN647757">
    <property type="protein sequence ID" value="CBJ28505.1"/>
    <property type="molecule type" value="Genomic_DNA"/>
</dbReference>
<dbReference type="InterPro" id="IPR055286">
    <property type="entry name" value="RXYLT1-like"/>
</dbReference>
<dbReference type="PANTHER" id="PTHR15576">
    <property type="entry name" value="RIBITOL-5-PHOSPHATE XYLOSYLTRANSFERASE 1"/>
    <property type="match status" value="1"/>
</dbReference>
<dbReference type="AlphaFoldDB" id="D7FHD8"/>
<dbReference type="PROSITE" id="PS51257">
    <property type="entry name" value="PROKAR_LIPOPROTEIN"/>
    <property type="match status" value="1"/>
</dbReference>
<dbReference type="InParanoid" id="D7FHD8"/>
<organism evidence="3 4">
    <name type="scientific">Ectocarpus siliculosus</name>
    <name type="common">Brown alga</name>
    <name type="synonym">Conferva siliculosa</name>
    <dbReference type="NCBI Taxonomy" id="2880"/>
    <lineage>
        <taxon>Eukaryota</taxon>
        <taxon>Sar</taxon>
        <taxon>Stramenopiles</taxon>
        <taxon>Ochrophyta</taxon>
        <taxon>PX clade</taxon>
        <taxon>Phaeophyceae</taxon>
        <taxon>Ectocarpales</taxon>
        <taxon>Ectocarpaceae</taxon>
        <taxon>Ectocarpus</taxon>
    </lineage>
</organism>
<name>D7FHD8_ECTSI</name>
<evidence type="ECO:0000313" key="4">
    <source>
        <dbReference type="Proteomes" id="UP000002630"/>
    </source>
</evidence>
<evidence type="ECO:0000256" key="1">
    <source>
        <dbReference type="SAM" id="SignalP"/>
    </source>
</evidence>
<keyword evidence="4" id="KW-1185">Reference proteome</keyword>
<proteinExistence type="predicted"/>
<keyword evidence="1" id="KW-0732">Signal</keyword>
<dbReference type="GO" id="GO:0005794">
    <property type="term" value="C:Golgi apparatus"/>
    <property type="evidence" value="ECO:0007669"/>
    <property type="project" value="TreeGrafter"/>
</dbReference>
<protein>
    <recommendedName>
        <fullName evidence="2">RXYLT1 C-terminal domain-containing protein</fullName>
    </recommendedName>
</protein>
<dbReference type="InterPro" id="IPR057538">
    <property type="entry name" value="RXYLT1_C"/>
</dbReference>
<evidence type="ECO:0000259" key="2">
    <source>
        <dbReference type="Pfam" id="PF24785"/>
    </source>
</evidence>
<reference evidence="3 4" key="1">
    <citation type="journal article" date="2010" name="Nature">
        <title>The Ectocarpus genome and the independent evolution of multicellularity in brown algae.</title>
        <authorList>
            <person name="Cock J.M."/>
            <person name="Sterck L."/>
            <person name="Rouze P."/>
            <person name="Scornet D."/>
            <person name="Allen A.E."/>
            <person name="Amoutzias G."/>
            <person name="Anthouard V."/>
            <person name="Artiguenave F."/>
            <person name="Aury J.M."/>
            <person name="Badger J.H."/>
            <person name="Beszteri B."/>
            <person name="Billiau K."/>
            <person name="Bonnet E."/>
            <person name="Bothwell J.H."/>
            <person name="Bowler C."/>
            <person name="Boyen C."/>
            <person name="Brownlee C."/>
            <person name="Carrano C.J."/>
            <person name="Charrier B."/>
            <person name="Cho G.Y."/>
            <person name="Coelho S.M."/>
            <person name="Collen J."/>
            <person name="Corre E."/>
            <person name="Da Silva C."/>
            <person name="Delage L."/>
            <person name="Delaroque N."/>
            <person name="Dittami S.M."/>
            <person name="Doulbeau S."/>
            <person name="Elias M."/>
            <person name="Farnham G."/>
            <person name="Gachon C.M."/>
            <person name="Gschloessl B."/>
            <person name="Heesch S."/>
            <person name="Jabbari K."/>
            <person name="Jubin C."/>
            <person name="Kawai H."/>
            <person name="Kimura K."/>
            <person name="Kloareg B."/>
            <person name="Kupper F.C."/>
            <person name="Lang D."/>
            <person name="Le Bail A."/>
            <person name="Leblanc C."/>
            <person name="Lerouge P."/>
            <person name="Lohr M."/>
            <person name="Lopez P.J."/>
            <person name="Martens C."/>
            <person name="Maumus F."/>
            <person name="Michel G."/>
            <person name="Miranda-Saavedra D."/>
            <person name="Morales J."/>
            <person name="Moreau H."/>
            <person name="Motomura T."/>
            <person name="Nagasato C."/>
            <person name="Napoli C.A."/>
            <person name="Nelson D.R."/>
            <person name="Nyvall-Collen P."/>
            <person name="Peters A.F."/>
            <person name="Pommier C."/>
            <person name="Potin P."/>
            <person name="Poulain J."/>
            <person name="Quesneville H."/>
            <person name="Read B."/>
            <person name="Rensing S.A."/>
            <person name="Ritter A."/>
            <person name="Rousvoal S."/>
            <person name="Samanta M."/>
            <person name="Samson G."/>
            <person name="Schroeder D.C."/>
            <person name="Segurens B."/>
            <person name="Strittmatter M."/>
            <person name="Tonon T."/>
            <person name="Tregear J.W."/>
            <person name="Valentin K."/>
            <person name="von Dassow P."/>
            <person name="Yamagishi T."/>
            <person name="Van de Peer Y."/>
            <person name="Wincker P."/>
        </authorList>
    </citation>
    <scope>NUCLEOTIDE SEQUENCE [LARGE SCALE GENOMIC DNA]</scope>
    <source>
        <strain evidence="4">Ec32 / CCAP1310/4</strain>
    </source>
</reference>
<evidence type="ECO:0000313" key="3">
    <source>
        <dbReference type="EMBL" id="CBJ28505.1"/>
    </source>
</evidence>
<gene>
    <name evidence="3" type="ORF">Esi_0107_0063</name>
</gene>
<dbReference type="Pfam" id="PF24785">
    <property type="entry name" value="RXYLT1_C"/>
    <property type="match status" value="1"/>
</dbReference>
<feature type="domain" description="RXYLT1 C-terminal" evidence="2">
    <location>
        <begin position="204"/>
        <end position="316"/>
    </location>
</feature>
<sequence>MRSWRIPLAVALLSGASALFLYACTTFRRGEDGDMHGSLTIGFEDGSWRTAKGGRGRDEEVSYSVIVVASNPRPSNLFRDRKRVKAHSRGVISVRFADPVPRNFVGEHAFGVAHDERAERRLRMIHTADLVDKDQAPDPNQEPLSPHQAPGRVLVKRCPQLPLQQTEVDPETSSRRARLAEVVSDYQALHADLEIYASTAPDLNASQWRDLLLRSRFTVSPGGHNPETFRTFEALEGGSIPIISKSDYTDPAFHKEIRVEACGTGDAAWNTVAASPFARAVSVDTWEDLPELLDRLHAEPDSFLDRLQADCGAWYDALMNRTYASLLDFGDGLDLWPQAGPILADYRKTPGPGGLP</sequence>
<dbReference type="EMBL" id="FN649734">
    <property type="protein sequence ID" value="CBJ28505.1"/>
    <property type="molecule type" value="Genomic_DNA"/>
</dbReference>
<dbReference type="GO" id="GO:0035269">
    <property type="term" value="P:protein O-linked glycosylation via mannose"/>
    <property type="evidence" value="ECO:0007669"/>
    <property type="project" value="InterPro"/>
</dbReference>
<dbReference type="OrthoDB" id="206558at2759"/>
<feature type="chain" id="PRO_5003095507" description="RXYLT1 C-terminal domain-containing protein" evidence="1">
    <location>
        <begin position="19"/>
        <end position="356"/>
    </location>
</feature>
<dbReference type="Proteomes" id="UP000002630">
    <property type="component" value="Linkage Group LG09"/>
</dbReference>
<dbReference type="PANTHER" id="PTHR15576:SF1">
    <property type="entry name" value="RIBITOL-5-PHOSPHATE XYLOSYLTRANSFERASE 1"/>
    <property type="match status" value="1"/>
</dbReference>
<dbReference type="GO" id="GO:0120053">
    <property type="term" value="F:ribitol beta-1,4-xylosyltransferase activity"/>
    <property type="evidence" value="ECO:0007669"/>
    <property type="project" value="InterPro"/>
</dbReference>